<evidence type="ECO:0000313" key="1">
    <source>
        <dbReference type="EMBL" id="EEE43900.2"/>
    </source>
</evidence>
<dbReference type="Proteomes" id="UP000004703">
    <property type="component" value="Chromosome"/>
</dbReference>
<sequence length="119" mass="13475">MDHIAVAVKNVADEMSQGIEGFLNEMARDVEERRRANRKQERGQQIHLISESGEHIRTRLMNSSEGGIGVMNFHGAVEGMHVTYEDTKGHQYPMAVKWVYEDTVGLQYLTAERSEEIAA</sequence>
<dbReference type="EMBL" id="ACCU02000003">
    <property type="protein sequence ID" value="EEE43900.2"/>
    <property type="molecule type" value="Genomic_DNA"/>
</dbReference>
<organism evidence="1 2">
    <name type="scientific">Roseibium alexandrii (strain DSM 17067 / NCIMB 14079 / DFL-11)</name>
    <name type="common">Labrenzia alexandrii</name>
    <dbReference type="NCBI Taxonomy" id="244592"/>
    <lineage>
        <taxon>Bacteria</taxon>
        <taxon>Pseudomonadati</taxon>
        <taxon>Pseudomonadota</taxon>
        <taxon>Alphaproteobacteria</taxon>
        <taxon>Hyphomicrobiales</taxon>
        <taxon>Stappiaceae</taxon>
        <taxon>Roseibium</taxon>
    </lineage>
</organism>
<evidence type="ECO:0000313" key="2">
    <source>
        <dbReference type="Proteomes" id="UP000004703"/>
    </source>
</evidence>
<name>A0A5E8GWE2_ROSAD</name>
<proteinExistence type="predicted"/>
<gene>
    <name evidence="1" type="ORF">SADFL11_1186</name>
</gene>
<evidence type="ECO:0008006" key="3">
    <source>
        <dbReference type="Google" id="ProtNLM"/>
    </source>
</evidence>
<protein>
    <recommendedName>
        <fullName evidence="3">PilZ domain-containing protein</fullName>
    </recommendedName>
</protein>
<accession>A0A5E8GWE2</accession>
<dbReference type="RefSeq" id="WP_167578982.1">
    <property type="nucleotide sequence ID" value="NZ_CM011002.1"/>
</dbReference>
<reference evidence="1 2" key="1">
    <citation type="submission" date="2008-01" db="EMBL/GenBank/DDBJ databases">
        <authorList>
            <person name="Wagner-Dobler I."/>
            <person name="Ferriera S."/>
            <person name="Johnson J."/>
            <person name="Kravitz S."/>
            <person name="Beeson K."/>
            <person name="Sutton G."/>
            <person name="Rogers Y.-H."/>
            <person name="Friedman R."/>
            <person name="Frazier M."/>
            <person name="Venter J.C."/>
        </authorList>
    </citation>
    <scope>NUCLEOTIDE SEQUENCE [LARGE SCALE GENOMIC DNA]</scope>
    <source>
        <strain evidence="2">DSM 17067 / NCIMB 14079 / DFL-11</strain>
    </source>
</reference>
<dbReference type="AlphaFoldDB" id="A0A5E8GWE2"/>
<comment type="caution">
    <text evidence="1">The sequence shown here is derived from an EMBL/GenBank/DDBJ whole genome shotgun (WGS) entry which is preliminary data.</text>
</comment>
<reference evidence="1 2" key="2">
    <citation type="submission" date="2013-04" db="EMBL/GenBank/DDBJ databases">
        <authorList>
            <person name="Fiebig A."/>
            <person name="Pradella S."/>
            <person name="Wagner-Doebler I."/>
        </authorList>
    </citation>
    <scope>NUCLEOTIDE SEQUENCE [LARGE SCALE GENOMIC DNA]</scope>
    <source>
        <strain evidence="2">DSM 17067 / NCIMB 14079 / DFL-11</strain>
    </source>
</reference>